<evidence type="ECO:0000313" key="1">
    <source>
        <dbReference type="EMBL" id="PMD13698.1"/>
    </source>
</evidence>
<name>A0A2J6PI33_9HELO</name>
<organism evidence="1 2">
    <name type="scientific">Hyaloscypha hepaticicola</name>
    <dbReference type="NCBI Taxonomy" id="2082293"/>
    <lineage>
        <taxon>Eukaryota</taxon>
        <taxon>Fungi</taxon>
        <taxon>Dikarya</taxon>
        <taxon>Ascomycota</taxon>
        <taxon>Pezizomycotina</taxon>
        <taxon>Leotiomycetes</taxon>
        <taxon>Helotiales</taxon>
        <taxon>Hyaloscyphaceae</taxon>
        <taxon>Hyaloscypha</taxon>
    </lineage>
</organism>
<keyword evidence="2" id="KW-1185">Reference proteome</keyword>
<proteinExistence type="predicted"/>
<evidence type="ECO:0000313" key="2">
    <source>
        <dbReference type="Proteomes" id="UP000235672"/>
    </source>
</evidence>
<reference evidence="1 2" key="1">
    <citation type="submission" date="2016-05" db="EMBL/GenBank/DDBJ databases">
        <title>A degradative enzymes factory behind the ericoid mycorrhizal symbiosis.</title>
        <authorList>
            <consortium name="DOE Joint Genome Institute"/>
            <person name="Martino E."/>
            <person name="Morin E."/>
            <person name="Grelet G."/>
            <person name="Kuo A."/>
            <person name="Kohler A."/>
            <person name="Daghino S."/>
            <person name="Barry K."/>
            <person name="Choi C."/>
            <person name="Cichocki N."/>
            <person name="Clum A."/>
            <person name="Copeland A."/>
            <person name="Hainaut M."/>
            <person name="Haridas S."/>
            <person name="Labutti K."/>
            <person name="Lindquist E."/>
            <person name="Lipzen A."/>
            <person name="Khouja H.-R."/>
            <person name="Murat C."/>
            <person name="Ohm R."/>
            <person name="Olson A."/>
            <person name="Spatafora J."/>
            <person name="Veneault-Fourrey C."/>
            <person name="Henrissat B."/>
            <person name="Grigoriev I."/>
            <person name="Martin F."/>
            <person name="Perotto S."/>
        </authorList>
    </citation>
    <scope>NUCLEOTIDE SEQUENCE [LARGE SCALE GENOMIC DNA]</scope>
    <source>
        <strain evidence="1 2">UAMH 7357</strain>
    </source>
</reference>
<accession>A0A2J6PI33</accession>
<sequence length="82" mass="9339">MASANLGQTFIDVKSQGLVACEGDLRYIAPSYVWGGISQLLLTKSNQEVLFRDGGFLNFEREIPRVIKDAMQFVRNIRERFL</sequence>
<dbReference type="AlphaFoldDB" id="A0A2J6PI33"/>
<protein>
    <submittedName>
        <fullName evidence="1">Uncharacterized protein</fullName>
    </submittedName>
</protein>
<dbReference type="Proteomes" id="UP000235672">
    <property type="component" value="Unassembled WGS sequence"/>
</dbReference>
<dbReference type="EMBL" id="KZ613528">
    <property type="protein sequence ID" value="PMD13698.1"/>
    <property type="molecule type" value="Genomic_DNA"/>
</dbReference>
<gene>
    <name evidence="1" type="ORF">NA56DRAFT_736928</name>
</gene>